<dbReference type="InterPro" id="IPR040324">
    <property type="entry name" value="WDR44/Dgr2"/>
</dbReference>
<accession>A0AAU9IUS4</accession>
<keyword evidence="5" id="KW-1185">Reference proteome</keyword>
<comment type="caution">
    <text evidence="4">The sequence shown here is derived from an EMBL/GenBank/DDBJ whole genome shotgun (WGS) entry which is preliminary data.</text>
</comment>
<evidence type="ECO:0000256" key="1">
    <source>
        <dbReference type="ARBA" id="ARBA00022574"/>
    </source>
</evidence>
<feature type="repeat" description="WD" evidence="3">
    <location>
        <begin position="141"/>
        <end position="182"/>
    </location>
</feature>
<evidence type="ECO:0000313" key="5">
    <source>
        <dbReference type="Proteomes" id="UP001162131"/>
    </source>
</evidence>
<keyword evidence="1 3" id="KW-0853">WD repeat</keyword>
<dbReference type="SMART" id="SM00320">
    <property type="entry name" value="WD40"/>
    <property type="match status" value="5"/>
</dbReference>
<evidence type="ECO:0000256" key="3">
    <source>
        <dbReference type="PROSITE-ProRule" id="PRU00221"/>
    </source>
</evidence>
<proteinExistence type="predicted"/>
<dbReference type="Pfam" id="PF00400">
    <property type="entry name" value="WD40"/>
    <property type="match status" value="2"/>
</dbReference>
<organism evidence="4 5">
    <name type="scientific">Blepharisma stoltei</name>
    <dbReference type="NCBI Taxonomy" id="1481888"/>
    <lineage>
        <taxon>Eukaryota</taxon>
        <taxon>Sar</taxon>
        <taxon>Alveolata</taxon>
        <taxon>Ciliophora</taxon>
        <taxon>Postciliodesmatophora</taxon>
        <taxon>Heterotrichea</taxon>
        <taxon>Heterotrichida</taxon>
        <taxon>Blepharismidae</taxon>
        <taxon>Blepharisma</taxon>
    </lineage>
</organism>
<dbReference type="EMBL" id="CAJZBQ010000017">
    <property type="protein sequence ID" value="CAG9316884.1"/>
    <property type="molecule type" value="Genomic_DNA"/>
</dbReference>
<reference evidence="4" key="1">
    <citation type="submission" date="2021-09" db="EMBL/GenBank/DDBJ databases">
        <authorList>
            <consortium name="AG Swart"/>
            <person name="Singh M."/>
            <person name="Singh A."/>
            <person name="Seah K."/>
            <person name="Emmerich C."/>
        </authorList>
    </citation>
    <scope>NUCLEOTIDE SEQUENCE</scope>
    <source>
        <strain evidence="4">ATCC30299</strain>
    </source>
</reference>
<dbReference type="SUPFAM" id="SSF50978">
    <property type="entry name" value="WD40 repeat-like"/>
    <property type="match status" value="1"/>
</dbReference>
<dbReference type="InterPro" id="IPR036322">
    <property type="entry name" value="WD40_repeat_dom_sf"/>
</dbReference>
<keyword evidence="2" id="KW-0677">Repeat</keyword>
<dbReference type="AlphaFoldDB" id="A0AAU9IUS4"/>
<sequence>METIQDSDEEFYDAVEKSADMVNDNSARNANFNNDISDTQSMTSNNSASAVTQTEDFLTHSPWLPKYKKRDKEFCEFQNFQLSQELGLTQKSQSEFWIMKFSPNGRFLAISGGCCVTSVYEISAFRNGDTQLLHPFPFIMFSEHTRAVTSISWDCTSSRLLSSSLDGTVKLWLIGSESSIDTFQHPCGVNACCFHPMNENYFVTACQDRVIRLYKLPDRKIEGFYQTIDHIFSLAYSAEGQFLAAGLAKGQVMIYESRSTDLRLRHSYTILCRNRSGLRSKGRKVTAVEFMDCEHVLVTTNDSRIRLYKFTENLMMQKYKGGHFTKFPIKASFSQDIGHVIASTERGRVIIWNTFGCLGVKRGVKNQSYECFRARKRKVPEYSIFAPTVVLLKLRECHQLSNDKRDLRHIIITIGAKDTLRVFYNLF</sequence>
<dbReference type="InterPro" id="IPR015943">
    <property type="entry name" value="WD40/YVTN_repeat-like_dom_sf"/>
</dbReference>
<dbReference type="PROSITE" id="PS50294">
    <property type="entry name" value="WD_REPEATS_REGION"/>
    <property type="match status" value="1"/>
</dbReference>
<gene>
    <name evidence="4" type="ORF">BSTOLATCC_MIC17516</name>
</gene>
<dbReference type="PROSITE" id="PS50082">
    <property type="entry name" value="WD_REPEATS_2"/>
    <property type="match status" value="1"/>
</dbReference>
<dbReference type="PANTHER" id="PTHR14221">
    <property type="entry name" value="WD REPEAT DOMAIN 44"/>
    <property type="match status" value="1"/>
</dbReference>
<protein>
    <submittedName>
        <fullName evidence="4">Uncharacterized protein</fullName>
    </submittedName>
</protein>
<dbReference type="InterPro" id="IPR001680">
    <property type="entry name" value="WD40_rpt"/>
</dbReference>
<evidence type="ECO:0000313" key="4">
    <source>
        <dbReference type="EMBL" id="CAG9316884.1"/>
    </source>
</evidence>
<evidence type="ECO:0000256" key="2">
    <source>
        <dbReference type="ARBA" id="ARBA00022737"/>
    </source>
</evidence>
<dbReference type="Proteomes" id="UP001162131">
    <property type="component" value="Unassembled WGS sequence"/>
</dbReference>
<dbReference type="PANTHER" id="PTHR14221:SF0">
    <property type="entry name" value="WD REPEAT-CONTAINING PROTEIN 44"/>
    <property type="match status" value="1"/>
</dbReference>
<name>A0AAU9IUS4_9CILI</name>
<dbReference type="Gene3D" id="2.130.10.10">
    <property type="entry name" value="YVTN repeat-like/Quinoprotein amine dehydrogenase"/>
    <property type="match status" value="1"/>
</dbReference>